<proteinExistence type="inferred from homology"/>
<dbReference type="InterPro" id="IPR036388">
    <property type="entry name" value="WH-like_DNA-bd_sf"/>
</dbReference>
<keyword evidence="3" id="KW-0731">Sigma factor</keyword>
<evidence type="ECO:0000256" key="1">
    <source>
        <dbReference type="ARBA" id="ARBA00010641"/>
    </source>
</evidence>
<dbReference type="SUPFAM" id="SSF88946">
    <property type="entry name" value="Sigma2 domain of RNA polymerase sigma factors"/>
    <property type="match status" value="1"/>
</dbReference>
<dbReference type="RefSeq" id="WP_386832261.1">
    <property type="nucleotide sequence ID" value="NZ_JBHUNP010000001.1"/>
</dbReference>
<reference evidence="9" key="1">
    <citation type="journal article" date="2019" name="Int. J. Syst. Evol. Microbiol.">
        <title>The Global Catalogue of Microorganisms (GCM) 10K type strain sequencing project: providing services to taxonomists for standard genome sequencing and annotation.</title>
        <authorList>
            <consortium name="The Broad Institute Genomics Platform"/>
            <consortium name="The Broad Institute Genome Sequencing Center for Infectious Disease"/>
            <person name="Wu L."/>
            <person name="Ma J."/>
        </authorList>
    </citation>
    <scope>NUCLEOTIDE SEQUENCE [LARGE SCALE GENOMIC DNA]</scope>
    <source>
        <strain evidence="9">CCM 7427</strain>
    </source>
</reference>
<sequence>MTAQTAISSSDTPAPAADALAVRARNGDHEAFAELVERHYDSIYRTAWRWCGNPSDAEDVAQEVCIKLGAAIAGFDGRSAFSSWLYRITLNAVRDMQRARSRRSRHVDAYAKVAPSQQAADQETTATSRQLWAAVRQLPEQQRDAVLLVYAEELSHADAAQVMGIKEATVSYHVHAARKTLRGLL</sequence>
<dbReference type="InterPro" id="IPR039425">
    <property type="entry name" value="RNA_pol_sigma-70-like"/>
</dbReference>
<evidence type="ECO:0000256" key="2">
    <source>
        <dbReference type="ARBA" id="ARBA00023015"/>
    </source>
</evidence>
<dbReference type="InterPro" id="IPR013324">
    <property type="entry name" value="RNA_pol_sigma_r3/r4-like"/>
</dbReference>
<evidence type="ECO:0000259" key="7">
    <source>
        <dbReference type="Pfam" id="PF08281"/>
    </source>
</evidence>
<dbReference type="Gene3D" id="1.10.1740.10">
    <property type="match status" value="1"/>
</dbReference>
<comment type="caution">
    <text evidence="8">The sequence shown here is derived from an EMBL/GenBank/DDBJ whole genome shotgun (WGS) entry which is preliminary data.</text>
</comment>
<dbReference type="CDD" id="cd06171">
    <property type="entry name" value="Sigma70_r4"/>
    <property type="match status" value="1"/>
</dbReference>
<dbReference type="InterPro" id="IPR007627">
    <property type="entry name" value="RNA_pol_sigma70_r2"/>
</dbReference>
<name>A0ABW5QHP0_9HYPH</name>
<evidence type="ECO:0000256" key="4">
    <source>
        <dbReference type="ARBA" id="ARBA00023125"/>
    </source>
</evidence>
<dbReference type="InterPro" id="IPR013325">
    <property type="entry name" value="RNA_pol_sigma_r2"/>
</dbReference>
<dbReference type="SUPFAM" id="SSF88659">
    <property type="entry name" value="Sigma3 and sigma4 domains of RNA polymerase sigma factors"/>
    <property type="match status" value="1"/>
</dbReference>
<dbReference type="PANTHER" id="PTHR43133">
    <property type="entry name" value="RNA POLYMERASE ECF-TYPE SIGMA FACTO"/>
    <property type="match status" value="1"/>
</dbReference>
<evidence type="ECO:0000256" key="3">
    <source>
        <dbReference type="ARBA" id="ARBA00023082"/>
    </source>
</evidence>
<feature type="domain" description="RNA polymerase sigma-70 region 2" evidence="6">
    <location>
        <begin position="35"/>
        <end position="103"/>
    </location>
</feature>
<dbReference type="Pfam" id="PF04542">
    <property type="entry name" value="Sigma70_r2"/>
    <property type="match status" value="1"/>
</dbReference>
<evidence type="ECO:0000313" key="8">
    <source>
        <dbReference type="EMBL" id="MFD2647228.1"/>
    </source>
</evidence>
<keyword evidence="9" id="KW-1185">Reference proteome</keyword>
<dbReference type="Pfam" id="PF08281">
    <property type="entry name" value="Sigma70_r4_2"/>
    <property type="match status" value="1"/>
</dbReference>
<dbReference type="Proteomes" id="UP001597521">
    <property type="component" value="Unassembled WGS sequence"/>
</dbReference>
<evidence type="ECO:0000313" key="9">
    <source>
        <dbReference type="Proteomes" id="UP001597521"/>
    </source>
</evidence>
<evidence type="ECO:0000259" key="6">
    <source>
        <dbReference type="Pfam" id="PF04542"/>
    </source>
</evidence>
<gene>
    <name evidence="8" type="ORF">ACFSX5_05385</name>
</gene>
<organism evidence="8 9">
    <name type="scientific">Devosia albogilva</name>
    <dbReference type="NCBI Taxonomy" id="429726"/>
    <lineage>
        <taxon>Bacteria</taxon>
        <taxon>Pseudomonadati</taxon>
        <taxon>Pseudomonadota</taxon>
        <taxon>Alphaproteobacteria</taxon>
        <taxon>Hyphomicrobiales</taxon>
        <taxon>Devosiaceae</taxon>
        <taxon>Devosia</taxon>
    </lineage>
</organism>
<dbReference type="EMBL" id="JBHUNP010000001">
    <property type="protein sequence ID" value="MFD2647228.1"/>
    <property type="molecule type" value="Genomic_DNA"/>
</dbReference>
<dbReference type="PANTHER" id="PTHR43133:SF8">
    <property type="entry name" value="RNA POLYMERASE SIGMA FACTOR HI_1459-RELATED"/>
    <property type="match status" value="1"/>
</dbReference>
<evidence type="ECO:0000256" key="5">
    <source>
        <dbReference type="ARBA" id="ARBA00023163"/>
    </source>
</evidence>
<dbReference type="Gene3D" id="1.10.10.10">
    <property type="entry name" value="Winged helix-like DNA-binding domain superfamily/Winged helix DNA-binding domain"/>
    <property type="match status" value="1"/>
</dbReference>
<comment type="similarity">
    <text evidence="1">Belongs to the sigma-70 factor family. ECF subfamily.</text>
</comment>
<keyword evidence="4" id="KW-0238">DNA-binding</keyword>
<dbReference type="NCBIfam" id="TIGR02937">
    <property type="entry name" value="sigma70-ECF"/>
    <property type="match status" value="1"/>
</dbReference>
<feature type="domain" description="RNA polymerase sigma factor 70 region 4 type 2" evidence="7">
    <location>
        <begin position="129"/>
        <end position="181"/>
    </location>
</feature>
<keyword evidence="5" id="KW-0804">Transcription</keyword>
<protein>
    <submittedName>
        <fullName evidence="8">RNA polymerase sigma factor</fullName>
    </submittedName>
</protein>
<dbReference type="InterPro" id="IPR013249">
    <property type="entry name" value="RNA_pol_sigma70_r4_t2"/>
</dbReference>
<accession>A0ABW5QHP0</accession>
<keyword evidence="2" id="KW-0805">Transcription regulation</keyword>
<dbReference type="InterPro" id="IPR014284">
    <property type="entry name" value="RNA_pol_sigma-70_dom"/>
</dbReference>